<dbReference type="RefSeq" id="WP_105353814.1">
    <property type="nucleotide sequence ID" value="NZ_PUIB01000011.1"/>
</dbReference>
<evidence type="ECO:0000313" key="5">
    <source>
        <dbReference type="EMBL" id="PQO38428.1"/>
    </source>
</evidence>
<evidence type="ECO:0000256" key="3">
    <source>
        <dbReference type="ARBA" id="ARBA00023002"/>
    </source>
</evidence>
<evidence type="ECO:0000259" key="4">
    <source>
        <dbReference type="Pfam" id="PF00775"/>
    </source>
</evidence>
<reference evidence="5 6" key="1">
    <citation type="submission" date="2018-02" db="EMBL/GenBank/DDBJ databases">
        <title>Comparative genomes isolates from brazilian mangrove.</title>
        <authorList>
            <person name="Araujo J.E."/>
            <person name="Taketani R.G."/>
            <person name="Silva M.C.P."/>
            <person name="Loureco M.V."/>
            <person name="Andreote F.D."/>
        </authorList>
    </citation>
    <scope>NUCLEOTIDE SEQUENCE [LARGE SCALE GENOMIC DNA]</scope>
    <source>
        <strain evidence="5 6">NAP PRIS-MGV</strain>
    </source>
</reference>
<dbReference type="GO" id="GO:0018578">
    <property type="term" value="F:protocatechuate 3,4-dioxygenase activity"/>
    <property type="evidence" value="ECO:0007669"/>
    <property type="project" value="InterPro"/>
</dbReference>
<keyword evidence="2 5" id="KW-0223">Dioxygenase</keyword>
<dbReference type="Proteomes" id="UP000239388">
    <property type="component" value="Unassembled WGS sequence"/>
</dbReference>
<accession>A0A2S8G1V8</accession>
<sequence length="231" mass="25612">MSCSSLLASRRQILRGAAALGATALFTPGIFAEMLSLTPRLTEGPFYPDKLPLDQDNDLLIINDRTTPAIGEVTHLTGRILTPSGAPLKNATIEIWQCDANAVYLHTRDSNGKKDQQDKNFQGYGRFETDSSGEYRFRTIKPVPYPGRPAGHIHFKVSQGNRELLTSQIFIRGFQGNAIDGVFHQAGDLVDRELVQADFNPIKESMVGELAANFDIVLGRTPDDRQMQPRR</sequence>
<gene>
    <name evidence="5" type="ORF">C5Y98_10220</name>
</gene>
<dbReference type="PROSITE" id="PS51318">
    <property type="entry name" value="TAT"/>
    <property type="match status" value="1"/>
</dbReference>
<protein>
    <submittedName>
        <fullName evidence="5">Intradiol ring-cleavage dioxygenase</fullName>
    </submittedName>
</protein>
<dbReference type="Pfam" id="PF00775">
    <property type="entry name" value="Dioxygenase_C"/>
    <property type="match status" value="1"/>
</dbReference>
<dbReference type="OrthoDB" id="9800887at2"/>
<proteinExistence type="inferred from homology"/>
<dbReference type="CDD" id="cd03459">
    <property type="entry name" value="3_4-PCD"/>
    <property type="match status" value="1"/>
</dbReference>
<dbReference type="SUPFAM" id="SSF49482">
    <property type="entry name" value="Aromatic compound dioxygenase"/>
    <property type="match status" value="1"/>
</dbReference>
<dbReference type="InterPro" id="IPR015889">
    <property type="entry name" value="Intradiol_dOase_core"/>
</dbReference>
<keyword evidence="3" id="KW-0560">Oxidoreductase</keyword>
<dbReference type="InterPro" id="IPR050770">
    <property type="entry name" value="Intradiol_RC_Dioxygenase"/>
</dbReference>
<dbReference type="AlphaFoldDB" id="A0A2S8G1V8"/>
<evidence type="ECO:0000256" key="2">
    <source>
        <dbReference type="ARBA" id="ARBA00022964"/>
    </source>
</evidence>
<dbReference type="EMBL" id="PUIB01000011">
    <property type="protein sequence ID" value="PQO38428.1"/>
    <property type="molecule type" value="Genomic_DNA"/>
</dbReference>
<dbReference type="InterPro" id="IPR006311">
    <property type="entry name" value="TAT_signal"/>
</dbReference>
<dbReference type="Gene3D" id="2.60.130.10">
    <property type="entry name" value="Aromatic compound dioxygenase"/>
    <property type="match status" value="1"/>
</dbReference>
<feature type="domain" description="Intradiol ring-cleavage dioxygenases" evidence="4">
    <location>
        <begin position="43"/>
        <end position="218"/>
    </location>
</feature>
<comment type="similarity">
    <text evidence="1">Belongs to the intradiol ring-cleavage dioxygenase family.</text>
</comment>
<name>A0A2S8G1V8_9BACT</name>
<evidence type="ECO:0000313" key="6">
    <source>
        <dbReference type="Proteomes" id="UP000239388"/>
    </source>
</evidence>
<dbReference type="PANTHER" id="PTHR33711">
    <property type="entry name" value="DIOXYGENASE, PUTATIVE (AFU_ORTHOLOGUE AFUA_2G02910)-RELATED"/>
    <property type="match status" value="1"/>
</dbReference>
<dbReference type="InterPro" id="IPR000627">
    <property type="entry name" value="Intradiol_dOase_C"/>
</dbReference>
<dbReference type="PANTHER" id="PTHR33711:SF9">
    <property type="entry name" value="PROTOCATECHUATE 3,4-DIOXYGENASE ALPHA CHAIN"/>
    <property type="match status" value="1"/>
</dbReference>
<dbReference type="InterPro" id="IPR039387">
    <property type="entry name" value="3_4-PCD"/>
</dbReference>
<organism evidence="5 6">
    <name type="scientific">Blastopirellula marina</name>
    <dbReference type="NCBI Taxonomy" id="124"/>
    <lineage>
        <taxon>Bacteria</taxon>
        <taxon>Pseudomonadati</taxon>
        <taxon>Planctomycetota</taxon>
        <taxon>Planctomycetia</taxon>
        <taxon>Pirellulales</taxon>
        <taxon>Pirellulaceae</taxon>
        <taxon>Blastopirellula</taxon>
    </lineage>
</organism>
<evidence type="ECO:0000256" key="1">
    <source>
        <dbReference type="ARBA" id="ARBA00007825"/>
    </source>
</evidence>
<comment type="caution">
    <text evidence="5">The sequence shown here is derived from an EMBL/GenBank/DDBJ whole genome shotgun (WGS) entry which is preliminary data.</text>
</comment>
<dbReference type="GO" id="GO:0008199">
    <property type="term" value="F:ferric iron binding"/>
    <property type="evidence" value="ECO:0007669"/>
    <property type="project" value="InterPro"/>
</dbReference>